<dbReference type="Proteomes" id="UP000605259">
    <property type="component" value="Unassembled WGS sequence"/>
</dbReference>
<keyword evidence="1" id="KW-1133">Transmembrane helix</keyword>
<dbReference type="Gene3D" id="1.10.1900.10">
    <property type="entry name" value="c-terminal domain of poly(a) binding protein"/>
    <property type="match status" value="1"/>
</dbReference>
<reference evidence="2" key="1">
    <citation type="journal article" date="2014" name="Int. J. Syst. Evol. Microbiol.">
        <title>Complete genome sequence of Corynebacterium casei LMG S-19264T (=DSM 44701T), isolated from a smear-ripened cheese.</title>
        <authorList>
            <consortium name="US DOE Joint Genome Institute (JGI-PGF)"/>
            <person name="Walter F."/>
            <person name="Albersmeier A."/>
            <person name="Kalinowski J."/>
            <person name="Ruckert C."/>
        </authorList>
    </citation>
    <scope>NUCLEOTIDE SEQUENCE</scope>
    <source>
        <strain evidence="2">CGMCC 1.12698</strain>
    </source>
</reference>
<dbReference type="SUPFAM" id="SSF158560">
    <property type="entry name" value="BH3980-like"/>
    <property type="match status" value="1"/>
</dbReference>
<name>A0A917ARY5_9BACI</name>
<comment type="caution">
    <text evidence="2">The sequence shown here is derived from an EMBL/GenBank/DDBJ whole genome shotgun (WGS) entry which is preliminary data.</text>
</comment>
<evidence type="ECO:0000256" key="1">
    <source>
        <dbReference type="SAM" id="Phobius"/>
    </source>
</evidence>
<keyword evidence="3" id="KW-1185">Reference proteome</keyword>
<organism evidence="2 3">
    <name type="scientific">Priestia taiwanensis</name>
    <dbReference type="NCBI Taxonomy" id="1347902"/>
    <lineage>
        <taxon>Bacteria</taxon>
        <taxon>Bacillati</taxon>
        <taxon>Bacillota</taxon>
        <taxon>Bacilli</taxon>
        <taxon>Bacillales</taxon>
        <taxon>Bacillaceae</taxon>
        <taxon>Priestia</taxon>
    </lineage>
</organism>
<accession>A0A917ARY5</accession>
<reference evidence="2" key="2">
    <citation type="submission" date="2020-09" db="EMBL/GenBank/DDBJ databases">
        <authorList>
            <person name="Sun Q."/>
            <person name="Zhou Y."/>
        </authorList>
    </citation>
    <scope>NUCLEOTIDE SEQUENCE</scope>
    <source>
        <strain evidence="2">CGMCC 1.12698</strain>
    </source>
</reference>
<feature type="transmembrane region" description="Helical" evidence="1">
    <location>
        <begin position="82"/>
        <end position="100"/>
    </location>
</feature>
<feature type="transmembrane region" description="Helical" evidence="1">
    <location>
        <begin position="49"/>
        <end position="70"/>
    </location>
</feature>
<dbReference type="AlphaFoldDB" id="A0A917ARY5"/>
<gene>
    <name evidence="2" type="ORF">GCM10007140_19850</name>
</gene>
<dbReference type="Pfam" id="PF06570">
    <property type="entry name" value="DUF1129"/>
    <property type="match status" value="1"/>
</dbReference>
<sequence length="168" mass="19248">MDVLDHLLEAQKNGKTAFNVVGKEPKKYCDELIEALPKPTFWQRVNDSLFVYMFMLSFILIVDTIVSFFLNQAETNAQTFIVNPLGILLIILLASIMLFLSPKHSRKTAVMKKRLGSQLFNGALFVLYWILGTATTKGYLALKKSGSTNYRYTNLVGNRSRHYIWYLI</sequence>
<dbReference type="InterPro" id="IPR009214">
    <property type="entry name" value="DUF1129"/>
</dbReference>
<keyword evidence="1" id="KW-0812">Transmembrane</keyword>
<keyword evidence="1" id="KW-0472">Membrane</keyword>
<dbReference type="PANTHER" id="PTHR41307:SF1">
    <property type="entry name" value="MEMBRANE PROTEIN"/>
    <property type="match status" value="1"/>
</dbReference>
<proteinExistence type="predicted"/>
<dbReference type="EMBL" id="BMFK01000001">
    <property type="protein sequence ID" value="GGE69889.1"/>
    <property type="molecule type" value="Genomic_DNA"/>
</dbReference>
<dbReference type="PANTHER" id="PTHR41307">
    <property type="entry name" value="MEMBRANE PROTEIN-RELATED"/>
    <property type="match status" value="1"/>
</dbReference>
<protein>
    <submittedName>
        <fullName evidence="2">Uncharacterized protein</fullName>
    </submittedName>
</protein>
<evidence type="ECO:0000313" key="3">
    <source>
        <dbReference type="Proteomes" id="UP000605259"/>
    </source>
</evidence>
<feature type="transmembrane region" description="Helical" evidence="1">
    <location>
        <begin position="120"/>
        <end position="142"/>
    </location>
</feature>
<evidence type="ECO:0000313" key="2">
    <source>
        <dbReference type="EMBL" id="GGE69889.1"/>
    </source>
</evidence>